<evidence type="ECO:0000256" key="6">
    <source>
        <dbReference type="ARBA" id="ARBA00023239"/>
    </source>
</evidence>
<proteinExistence type="inferred from homology"/>
<reference evidence="9 10" key="1">
    <citation type="submission" date="2019-06" db="EMBL/GenBank/DDBJ databases">
        <title>New taxonomy in bacterial strain CC-CFT640, isolated from vineyard.</title>
        <authorList>
            <person name="Lin S.-Y."/>
            <person name="Tsai C.-F."/>
            <person name="Young C.-C."/>
        </authorList>
    </citation>
    <scope>NUCLEOTIDE SEQUENCE [LARGE SCALE GENOMIC DNA]</scope>
    <source>
        <strain evidence="9 10">CC-CFT640</strain>
    </source>
</reference>
<dbReference type="InterPro" id="IPR031338">
    <property type="entry name" value="KDPG/KHG_AS_2"/>
</dbReference>
<dbReference type="NCBIfam" id="TIGR01182">
    <property type="entry name" value="eda"/>
    <property type="match status" value="1"/>
</dbReference>
<name>A0A5C8PWN9_9HYPH</name>
<keyword evidence="6 9" id="KW-0456">Lyase</keyword>
<evidence type="ECO:0000256" key="8">
    <source>
        <dbReference type="ARBA" id="ARBA00023277"/>
    </source>
</evidence>
<dbReference type="Pfam" id="PF01081">
    <property type="entry name" value="Aldolase"/>
    <property type="match status" value="1"/>
</dbReference>
<dbReference type="InterPro" id="IPR000887">
    <property type="entry name" value="Aldlse_KDPG_KHG"/>
</dbReference>
<dbReference type="InterPro" id="IPR013785">
    <property type="entry name" value="Aldolase_TIM"/>
</dbReference>
<protein>
    <recommendedName>
        <fullName evidence="5">2-dehydro-3-deoxy-phosphogluconate aldolase</fullName>
        <ecNumber evidence="5">4.1.2.14</ecNumber>
    </recommendedName>
</protein>
<comment type="similarity">
    <text evidence="3">Belongs to the KHG/KDPG aldolase family.</text>
</comment>
<dbReference type="PANTHER" id="PTHR30246">
    <property type="entry name" value="2-KETO-3-DEOXY-6-PHOSPHOGLUCONATE ALDOLASE"/>
    <property type="match status" value="1"/>
</dbReference>
<dbReference type="Gene3D" id="3.20.20.70">
    <property type="entry name" value="Aldolase class I"/>
    <property type="match status" value="1"/>
</dbReference>
<dbReference type="Proteomes" id="UP000321638">
    <property type="component" value="Unassembled WGS sequence"/>
</dbReference>
<gene>
    <name evidence="9" type="primary">eda</name>
    <name evidence="9" type="ORF">FHP25_01550</name>
</gene>
<evidence type="ECO:0000256" key="2">
    <source>
        <dbReference type="ARBA" id="ARBA00004736"/>
    </source>
</evidence>
<evidence type="ECO:0000313" key="10">
    <source>
        <dbReference type="Proteomes" id="UP000321638"/>
    </source>
</evidence>
<dbReference type="AlphaFoldDB" id="A0A5C8PWN9"/>
<dbReference type="EC" id="4.1.2.14" evidence="5"/>
<evidence type="ECO:0000256" key="7">
    <source>
        <dbReference type="ARBA" id="ARBA00023270"/>
    </source>
</evidence>
<organism evidence="9 10">
    <name type="scientific">Vineibacter terrae</name>
    <dbReference type="NCBI Taxonomy" id="2586908"/>
    <lineage>
        <taxon>Bacteria</taxon>
        <taxon>Pseudomonadati</taxon>
        <taxon>Pseudomonadota</taxon>
        <taxon>Alphaproteobacteria</taxon>
        <taxon>Hyphomicrobiales</taxon>
        <taxon>Vineibacter</taxon>
    </lineage>
</organism>
<comment type="catalytic activity">
    <reaction evidence="1">
        <text>2-dehydro-3-deoxy-6-phospho-D-gluconate = D-glyceraldehyde 3-phosphate + pyruvate</text>
        <dbReference type="Rhea" id="RHEA:17089"/>
        <dbReference type="ChEBI" id="CHEBI:15361"/>
        <dbReference type="ChEBI" id="CHEBI:57569"/>
        <dbReference type="ChEBI" id="CHEBI:59776"/>
        <dbReference type="EC" id="4.1.2.14"/>
    </reaction>
</comment>
<keyword evidence="10" id="KW-1185">Reference proteome</keyword>
<evidence type="ECO:0000256" key="1">
    <source>
        <dbReference type="ARBA" id="ARBA00000654"/>
    </source>
</evidence>
<dbReference type="GO" id="GO:0008675">
    <property type="term" value="F:2-dehydro-3-deoxy-phosphogluconate aldolase activity"/>
    <property type="evidence" value="ECO:0007669"/>
    <property type="project" value="UniProtKB-EC"/>
</dbReference>
<dbReference type="PANTHER" id="PTHR30246:SF1">
    <property type="entry name" value="2-DEHYDRO-3-DEOXY-6-PHOSPHOGALACTONATE ALDOLASE-RELATED"/>
    <property type="match status" value="1"/>
</dbReference>
<accession>A0A5C8PWN9</accession>
<dbReference type="EMBL" id="VDUZ01000001">
    <property type="protein sequence ID" value="TXL82465.1"/>
    <property type="molecule type" value="Genomic_DNA"/>
</dbReference>
<keyword evidence="8" id="KW-0119">Carbohydrate metabolism</keyword>
<sequence>MGELLALAPVIPVLTLEGAADGVPVARALVAGGLPVLEVTLRTPGALEAVRAIADAVPGAVVGVGTVVTPAQFDAARRAGARFAVSPGQTPALLSAAADAGMPYLPGMASVSEAMALAERGYRALKFFPAESCGGAGFLRALLAPLPELRFCPTGGIDSAKAEEYLALPNVPCVGGSWPVPAAAVRAGNWDRIEALAHAAASLRANPAA</sequence>
<comment type="pathway">
    <text evidence="2">Carbohydrate acid metabolism; 2-dehydro-3-deoxy-D-gluconate degradation; D-glyceraldehyde 3-phosphate and pyruvate from 2-dehydro-3-deoxy-D-gluconate: step 2/2.</text>
</comment>
<dbReference type="SUPFAM" id="SSF51569">
    <property type="entry name" value="Aldolase"/>
    <property type="match status" value="1"/>
</dbReference>
<dbReference type="NCBIfam" id="NF004325">
    <property type="entry name" value="PRK05718.1"/>
    <property type="match status" value="1"/>
</dbReference>
<evidence type="ECO:0000256" key="3">
    <source>
        <dbReference type="ARBA" id="ARBA00006906"/>
    </source>
</evidence>
<evidence type="ECO:0000256" key="4">
    <source>
        <dbReference type="ARBA" id="ARBA00011233"/>
    </source>
</evidence>
<dbReference type="PROSITE" id="PS00159">
    <property type="entry name" value="ALDOLASE_KDPG_KHG_1"/>
    <property type="match status" value="1"/>
</dbReference>
<evidence type="ECO:0000313" key="9">
    <source>
        <dbReference type="EMBL" id="TXL82465.1"/>
    </source>
</evidence>
<comment type="subunit">
    <text evidence="4">Homotrimer.</text>
</comment>
<dbReference type="InterPro" id="IPR031337">
    <property type="entry name" value="KDPG/KHG_AS_1"/>
</dbReference>
<keyword evidence="7" id="KW-0704">Schiff base</keyword>
<dbReference type="PROSITE" id="PS00160">
    <property type="entry name" value="ALDOLASE_KDPG_KHG_2"/>
    <property type="match status" value="1"/>
</dbReference>
<dbReference type="CDD" id="cd00452">
    <property type="entry name" value="KDPG_aldolase"/>
    <property type="match status" value="1"/>
</dbReference>
<dbReference type="OrthoDB" id="9805177at2"/>
<comment type="caution">
    <text evidence="9">The sequence shown here is derived from an EMBL/GenBank/DDBJ whole genome shotgun (WGS) entry which is preliminary data.</text>
</comment>
<evidence type="ECO:0000256" key="5">
    <source>
        <dbReference type="ARBA" id="ARBA00013063"/>
    </source>
</evidence>